<comment type="catalytic activity">
    <reaction evidence="6">
        <text>acetate + ATP = acetyl phosphate + ADP</text>
        <dbReference type="Rhea" id="RHEA:11352"/>
        <dbReference type="ChEBI" id="CHEBI:22191"/>
        <dbReference type="ChEBI" id="CHEBI:30089"/>
        <dbReference type="ChEBI" id="CHEBI:30616"/>
        <dbReference type="ChEBI" id="CHEBI:456216"/>
        <dbReference type="EC" id="2.7.2.1"/>
    </reaction>
</comment>
<keyword evidence="6" id="KW-0479">Metal-binding</keyword>
<dbReference type="GO" id="GO:0006083">
    <property type="term" value="P:acetate metabolic process"/>
    <property type="evidence" value="ECO:0007669"/>
    <property type="project" value="TreeGrafter"/>
</dbReference>
<reference evidence="8" key="2">
    <citation type="journal article" date="2022" name="Microbiol. Resour. Announc.">
        <title>Metagenome Sequencing to Explore Phylogenomics of Terrestrial Cyanobacteria.</title>
        <authorList>
            <person name="Ward R.D."/>
            <person name="Stajich J.E."/>
            <person name="Johansen J.R."/>
            <person name="Huntemann M."/>
            <person name="Clum A."/>
            <person name="Foster B."/>
            <person name="Foster B."/>
            <person name="Roux S."/>
            <person name="Palaniappan K."/>
            <person name="Varghese N."/>
            <person name="Mukherjee S."/>
            <person name="Reddy T.B.K."/>
            <person name="Daum C."/>
            <person name="Copeland A."/>
            <person name="Chen I.A."/>
            <person name="Ivanova N.N."/>
            <person name="Kyrpides N.C."/>
            <person name="Shapiro N."/>
            <person name="Eloe-Fadrosh E.A."/>
            <person name="Pietrasiak N."/>
        </authorList>
    </citation>
    <scope>NUCLEOTIDE SEQUENCE</scope>
    <source>
        <strain evidence="8">HA4357-MV3</strain>
    </source>
</reference>
<evidence type="ECO:0000313" key="8">
    <source>
        <dbReference type="EMBL" id="MBW4434220.1"/>
    </source>
</evidence>
<dbReference type="PROSITE" id="PS01075">
    <property type="entry name" value="ACETATE_KINASE_1"/>
    <property type="match status" value="1"/>
</dbReference>
<feature type="binding site" evidence="6">
    <location>
        <position position="99"/>
    </location>
    <ligand>
        <name>substrate</name>
    </ligand>
</feature>
<gene>
    <name evidence="6" type="primary">ackA</name>
    <name evidence="8" type="ORF">KME28_21520</name>
</gene>
<dbReference type="PRINTS" id="PR00471">
    <property type="entry name" value="ACETATEKNASE"/>
</dbReference>
<dbReference type="GO" id="GO:0005737">
    <property type="term" value="C:cytoplasm"/>
    <property type="evidence" value="ECO:0007669"/>
    <property type="project" value="UniProtKB-SubCell"/>
</dbReference>
<comment type="similarity">
    <text evidence="1 6 7">Belongs to the acetokinase family.</text>
</comment>
<dbReference type="PIRSF" id="PIRSF000722">
    <property type="entry name" value="Acetate_prop_kin"/>
    <property type="match status" value="1"/>
</dbReference>
<dbReference type="GO" id="GO:0000287">
    <property type="term" value="F:magnesium ion binding"/>
    <property type="evidence" value="ECO:0007669"/>
    <property type="project" value="UniProtKB-UniRule"/>
</dbReference>
<feature type="active site" description="Proton donor/acceptor" evidence="6">
    <location>
        <position position="156"/>
    </location>
</feature>
<dbReference type="GO" id="GO:0006085">
    <property type="term" value="P:acetyl-CoA biosynthetic process"/>
    <property type="evidence" value="ECO:0007669"/>
    <property type="project" value="UniProtKB-UniRule"/>
</dbReference>
<dbReference type="Gene3D" id="3.30.420.40">
    <property type="match status" value="2"/>
</dbReference>
<dbReference type="EC" id="2.7.2.1" evidence="6"/>
<dbReference type="InterPro" id="IPR023865">
    <property type="entry name" value="Aliphatic_acid_kinase_CS"/>
</dbReference>
<feature type="binding site" evidence="6">
    <location>
        <position position="7"/>
    </location>
    <ligand>
        <name>Mg(2+)</name>
        <dbReference type="ChEBI" id="CHEBI:18420"/>
    </ligand>
</feature>
<protein>
    <recommendedName>
        <fullName evidence="6">Acetate kinase</fullName>
        <ecNumber evidence="6">2.7.2.1</ecNumber>
    </recommendedName>
    <alternativeName>
        <fullName evidence="6">Acetokinase</fullName>
    </alternativeName>
</protein>
<evidence type="ECO:0000256" key="7">
    <source>
        <dbReference type="RuleBase" id="RU003835"/>
    </source>
</evidence>
<dbReference type="GO" id="GO:0008776">
    <property type="term" value="F:acetate kinase activity"/>
    <property type="evidence" value="ECO:0007669"/>
    <property type="project" value="UniProtKB-UniRule"/>
</dbReference>
<dbReference type="GO" id="GO:0005524">
    <property type="term" value="F:ATP binding"/>
    <property type="evidence" value="ECO:0007669"/>
    <property type="project" value="UniProtKB-KW"/>
</dbReference>
<feature type="binding site" evidence="6">
    <location>
        <begin position="339"/>
        <end position="343"/>
    </location>
    <ligand>
        <name>ATP</name>
        <dbReference type="ChEBI" id="CHEBI:30616"/>
    </ligand>
</feature>
<comment type="function">
    <text evidence="6">Catalyzes the formation of acetyl phosphate from acetate and ATP. Can also catalyze the reverse reaction.</text>
</comment>
<feature type="site" description="Transition state stabilizer" evidence="6">
    <location>
        <position position="249"/>
    </location>
</feature>
<reference evidence="8" key="1">
    <citation type="submission" date="2021-05" db="EMBL/GenBank/DDBJ databases">
        <authorList>
            <person name="Pietrasiak N."/>
            <person name="Ward R."/>
            <person name="Stajich J.E."/>
            <person name="Kurbessoian T."/>
        </authorList>
    </citation>
    <scope>NUCLEOTIDE SEQUENCE</scope>
    <source>
        <strain evidence="8">HA4357-MV3</strain>
    </source>
</reference>
<comment type="caution">
    <text evidence="8">The sequence shown here is derived from an EMBL/GenBank/DDBJ whole genome shotgun (WGS) entry which is preliminary data.</text>
</comment>
<dbReference type="PANTHER" id="PTHR21060">
    <property type="entry name" value="ACETATE KINASE"/>
    <property type="match status" value="1"/>
</dbReference>
<feature type="site" description="Transition state stabilizer" evidence="6">
    <location>
        <position position="188"/>
    </location>
</feature>
<dbReference type="EMBL" id="JAHHHW010000124">
    <property type="protein sequence ID" value="MBW4434220.1"/>
    <property type="molecule type" value="Genomic_DNA"/>
</dbReference>
<dbReference type="InterPro" id="IPR043129">
    <property type="entry name" value="ATPase_NBD"/>
</dbReference>
<keyword evidence="6" id="KW-0963">Cytoplasm</keyword>
<evidence type="ECO:0000256" key="3">
    <source>
        <dbReference type="ARBA" id="ARBA00022741"/>
    </source>
</evidence>
<feature type="binding site" evidence="6">
    <location>
        <position position="392"/>
    </location>
    <ligand>
        <name>Mg(2+)</name>
        <dbReference type="ChEBI" id="CHEBI:18420"/>
    </ligand>
</feature>
<keyword evidence="2 6" id="KW-0808">Transferase</keyword>
<comment type="cofactor">
    <cofactor evidence="6">
        <name>Mg(2+)</name>
        <dbReference type="ChEBI" id="CHEBI:18420"/>
    </cofactor>
    <cofactor evidence="6">
        <name>Mn(2+)</name>
        <dbReference type="ChEBI" id="CHEBI:29035"/>
    </cofactor>
    <text evidence="6">Mg(2+). Can also accept Mn(2+).</text>
</comment>
<feature type="binding site" evidence="6">
    <location>
        <position position="14"/>
    </location>
    <ligand>
        <name>ATP</name>
        <dbReference type="ChEBI" id="CHEBI:30616"/>
    </ligand>
</feature>
<dbReference type="AlphaFoldDB" id="A0A9E3LVL7"/>
<evidence type="ECO:0000313" key="9">
    <source>
        <dbReference type="Proteomes" id="UP000813215"/>
    </source>
</evidence>
<keyword evidence="4 6" id="KW-0418">Kinase</keyword>
<evidence type="ECO:0000256" key="1">
    <source>
        <dbReference type="ARBA" id="ARBA00008748"/>
    </source>
</evidence>
<comment type="subcellular location">
    <subcellularLocation>
        <location evidence="6">Cytoplasm</location>
    </subcellularLocation>
</comment>
<keyword evidence="6" id="KW-0460">Magnesium</keyword>
<dbReference type="SUPFAM" id="SSF53067">
    <property type="entry name" value="Actin-like ATPase domain"/>
    <property type="match status" value="2"/>
</dbReference>
<dbReference type="Pfam" id="PF00871">
    <property type="entry name" value="Acetate_kinase"/>
    <property type="match status" value="1"/>
</dbReference>
<evidence type="ECO:0000256" key="2">
    <source>
        <dbReference type="ARBA" id="ARBA00022679"/>
    </source>
</evidence>
<keyword evidence="3 6" id="KW-0547">Nucleotide-binding</keyword>
<dbReference type="Proteomes" id="UP000813215">
    <property type="component" value="Unassembled WGS sequence"/>
</dbReference>
<dbReference type="InterPro" id="IPR000890">
    <property type="entry name" value="Aliphatic_acid_kin_short-chain"/>
</dbReference>
<evidence type="ECO:0000256" key="5">
    <source>
        <dbReference type="ARBA" id="ARBA00022840"/>
    </source>
</evidence>
<dbReference type="HAMAP" id="MF_00020">
    <property type="entry name" value="Acetate_kinase"/>
    <property type="match status" value="1"/>
</dbReference>
<dbReference type="CDD" id="cd24010">
    <property type="entry name" value="ASKHA_NBD_AcK_PK"/>
    <property type="match status" value="1"/>
</dbReference>
<evidence type="ECO:0000256" key="4">
    <source>
        <dbReference type="ARBA" id="ARBA00022777"/>
    </source>
</evidence>
<accession>A0A9E3LVL7</accession>
<feature type="binding site" evidence="6">
    <location>
        <begin position="291"/>
        <end position="293"/>
    </location>
    <ligand>
        <name>ATP</name>
        <dbReference type="ChEBI" id="CHEBI:30616"/>
    </ligand>
</feature>
<comment type="subunit">
    <text evidence="6">Homodimer.</text>
</comment>
<keyword evidence="5 6" id="KW-0067">ATP-binding</keyword>
<dbReference type="NCBIfam" id="TIGR00016">
    <property type="entry name" value="ackA"/>
    <property type="match status" value="1"/>
</dbReference>
<sequence>MKILVLNAGSSSQKSCLYEIVGDRLPQHPPHPLWKASVDWTHHQGFAELEVKTANNTVLNENIQADSHASATEHLLQTLLEGKTKVIKEAEEIDVIGHRVVHGGQEYHQPTVVTQEVKVAIRRLASFAPIHNPANLEGIIAAEKVFPDAPQIAVFDTGFHSQIPLPAAVYPGPYAWYEQENIRRYGFHGISHQYCSKRAAQLLGKDLNSLRLITCHLGNGCSLTAIKNSKSIDTTMGFTPLDGLMMGTRCGSLDPGILIYLLRQQGIDADKLDDILNHDSGLKGISGISADMRAIQTAISEGDTRAQLAFDMYIHRLRSHIGSMLATLSGLDAIVFTGGIGENHSLTRTAACEAFAFLGLKLDETKNQGSPKDQDIATVDSSVRVLVIQTQEDWAIAKECWHLLQ</sequence>
<comment type="pathway">
    <text evidence="6">Metabolic intermediate biosynthesis; acetyl-CoA biosynthesis; acetyl-CoA from acetate: step 1/2.</text>
</comment>
<dbReference type="PANTHER" id="PTHR21060:SF15">
    <property type="entry name" value="ACETATE KINASE-RELATED"/>
    <property type="match status" value="1"/>
</dbReference>
<organism evidence="8 9">
    <name type="scientific">Pelatocladus maniniholoensis HA4357-MV3</name>
    <dbReference type="NCBI Taxonomy" id="1117104"/>
    <lineage>
        <taxon>Bacteria</taxon>
        <taxon>Bacillati</taxon>
        <taxon>Cyanobacteriota</taxon>
        <taxon>Cyanophyceae</taxon>
        <taxon>Nostocales</taxon>
        <taxon>Nostocaceae</taxon>
        <taxon>Pelatocladus</taxon>
    </lineage>
</organism>
<name>A0A9E3LVL7_9NOST</name>
<proteinExistence type="inferred from homology"/>
<dbReference type="InterPro" id="IPR004372">
    <property type="entry name" value="Ac/propionate_kinase"/>
</dbReference>
<evidence type="ECO:0000256" key="6">
    <source>
        <dbReference type="HAMAP-Rule" id="MF_00020"/>
    </source>
</evidence>
<feature type="binding site" evidence="6">
    <location>
        <begin position="216"/>
        <end position="220"/>
    </location>
    <ligand>
        <name>ATP</name>
        <dbReference type="ChEBI" id="CHEBI:30616"/>
    </ligand>
</feature>